<evidence type="ECO:0000256" key="1">
    <source>
        <dbReference type="ARBA" id="ARBA00001946"/>
    </source>
</evidence>
<proteinExistence type="inferred from homology"/>
<dbReference type="PANTHER" id="PTHR11584">
    <property type="entry name" value="SERINE/THREONINE PROTEIN KINASE"/>
    <property type="match status" value="1"/>
</dbReference>
<dbReference type="PROSITE" id="PS00107">
    <property type="entry name" value="PROTEIN_KINASE_ATP"/>
    <property type="match status" value="1"/>
</dbReference>
<dbReference type="Gene3D" id="3.30.200.20">
    <property type="entry name" value="Phosphorylase Kinase, domain 1"/>
    <property type="match status" value="1"/>
</dbReference>
<evidence type="ECO:0000256" key="4">
    <source>
        <dbReference type="ARBA" id="ARBA00022527"/>
    </source>
</evidence>
<evidence type="ECO:0000256" key="9">
    <source>
        <dbReference type="ARBA" id="ARBA00022840"/>
    </source>
</evidence>
<evidence type="ECO:0000256" key="8">
    <source>
        <dbReference type="ARBA" id="ARBA00022777"/>
    </source>
</evidence>
<feature type="compositionally biased region" description="Acidic residues" evidence="15">
    <location>
        <begin position="805"/>
        <end position="817"/>
    </location>
</feature>
<dbReference type="PANTHER" id="PTHR11584:SF391">
    <property type="entry name" value="MITOGEN-ACTIVATED PROTEIN KINASE KINASE KINASE 6"/>
    <property type="match status" value="1"/>
</dbReference>
<comment type="catalytic activity">
    <reaction evidence="12">
        <text>L-threonyl-[protein] + ATP = O-phospho-L-threonyl-[protein] + ADP + H(+)</text>
        <dbReference type="Rhea" id="RHEA:46608"/>
        <dbReference type="Rhea" id="RHEA-COMP:11060"/>
        <dbReference type="Rhea" id="RHEA-COMP:11605"/>
        <dbReference type="ChEBI" id="CHEBI:15378"/>
        <dbReference type="ChEBI" id="CHEBI:30013"/>
        <dbReference type="ChEBI" id="CHEBI:30616"/>
        <dbReference type="ChEBI" id="CHEBI:61977"/>
        <dbReference type="ChEBI" id="CHEBI:456216"/>
        <dbReference type="EC" id="2.7.11.25"/>
    </reaction>
</comment>
<keyword evidence="10" id="KW-0460">Magnesium</keyword>
<gene>
    <name evidence="17" type="primary">LOC107755537</name>
</gene>
<evidence type="ECO:0000256" key="11">
    <source>
        <dbReference type="ARBA" id="ARBA00023054"/>
    </source>
</evidence>
<keyword evidence="8" id="KW-0418">Kinase</keyword>
<dbReference type="InterPro" id="IPR000719">
    <property type="entry name" value="Prot_kinase_dom"/>
</dbReference>
<dbReference type="Pfam" id="PF00069">
    <property type="entry name" value="Pkinase"/>
    <property type="match status" value="1"/>
</dbReference>
<evidence type="ECO:0000313" key="17">
    <source>
        <dbReference type="Ensembl" id="ENSSRHP00000034262.1"/>
    </source>
</evidence>
<reference evidence="17" key="2">
    <citation type="submission" date="2025-09" db="UniProtKB">
        <authorList>
            <consortium name="Ensembl"/>
        </authorList>
    </citation>
    <scope>IDENTIFICATION</scope>
</reference>
<keyword evidence="18" id="KW-1185">Reference proteome</keyword>
<dbReference type="SUPFAM" id="SSF56112">
    <property type="entry name" value="Protein kinase-like (PK-like)"/>
    <property type="match status" value="1"/>
</dbReference>
<evidence type="ECO:0000256" key="5">
    <source>
        <dbReference type="ARBA" id="ARBA00022679"/>
    </source>
</evidence>
<feature type="domain" description="Protein kinase" evidence="16">
    <location>
        <begin position="417"/>
        <end position="675"/>
    </location>
</feature>
<dbReference type="EC" id="2.7.11.25" evidence="3"/>
<evidence type="ECO:0000256" key="13">
    <source>
        <dbReference type="ARBA" id="ARBA00048329"/>
    </source>
</evidence>
<dbReference type="CDD" id="cd06624">
    <property type="entry name" value="STKc_ASK"/>
    <property type="match status" value="1"/>
</dbReference>
<dbReference type="PROSITE" id="PS00108">
    <property type="entry name" value="PROTEIN_KINASE_ST"/>
    <property type="match status" value="1"/>
</dbReference>
<evidence type="ECO:0000256" key="14">
    <source>
        <dbReference type="PROSITE-ProRule" id="PRU10141"/>
    </source>
</evidence>
<dbReference type="InterPro" id="IPR017441">
    <property type="entry name" value="Protein_kinase_ATP_BS"/>
</dbReference>
<comment type="cofactor">
    <cofactor evidence="1">
        <name>Mg(2+)</name>
        <dbReference type="ChEBI" id="CHEBI:18420"/>
    </cofactor>
</comment>
<name>A0A673I684_9TELE</name>
<dbReference type="GO" id="GO:0033554">
    <property type="term" value="P:cellular response to stress"/>
    <property type="evidence" value="ECO:0007669"/>
    <property type="project" value="TreeGrafter"/>
</dbReference>
<feature type="binding site" evidence="14">
    <location>
        <position position="446"/>
    </location>
    <ligand>
        <name>ATP</name>
        <dbReference type="ChEBI" id="CHEBI:30616"/>
    </ligand>
</feature>
<dbReference type="GO" id="GO:0004709">
    <property type="term" value="F:MAP kinase kinase kinase activity"/>
    <property type="evidence" value="ECO:0007669"/>
    <property type="project" value="UniProtKB-EC"/>
</dbReference>
<feature type="region of interest" description="Disordered" evidence="15">
    <location>
        <begin position="803"/>
        <end position="824"/>
    </location>
</feature>
<evidence type="ECO:0000256" key="15">
    <source>
        <dbReference type="SAM" id="MobiDB-lite"/>
    </source>
</evidence>
<evidence type="ECO:0000313" key="18">
    <source>
        <dbReference type="Proteomes" id="UP000472270"/>
    </source>
</evidence>
<dbReference type="GO" id="GO:0005524">
    <property type="term" value="F:ATP binding"/>
    <property type="evidence" value="ECO:0007669"/>
    <property type="project" value="UniProtKB-UniRule"/>
</dbReference>
<accession>A0A673I684</accession>
<dbReference type="Gene3D" id="1.10.510.10">
    <property type="entry name" value="Transferase(Phosphotransferase) domain 1"/>
    <property type="match status" value="1"/>
</dbReference>
<keyword evidence="11" id="KW-0175">Coiled coil</keyword>
<comment type="catalytic activity">
    <reaction evidence="13">
        <text>L-seryl-[protein] + ATP = O-phospho-L-seryl-[protein] + ADP + H(+)</text>
        <dbReference type="Rhea" id="RHEA:17989"/>
        <dbReference type="Rhea" id="RHEA-COMP:9863"/>
        <dbReference type="Rhea" id="RHEA-COMP:11604"/>
        <dbReference type="ChEBI" id="CHEBI:15378"/>
        <dbReference type="ChEBI" id="CHEBI:29999"/>
        <dbReference type="ChEBI" id="CHEBI:30616"/>
        <dbReference type="ChEBI" id="CHEBI:83421"/>
        <dbReference type="ChEBI" id="CHEBI:456216"/>
        <dbReference type="EC" id="2.7.11.25"/>
    </reaction>
</comment>
<keyword evidence="6" id="KW-0479">Metal-binding</keyword>
<keyword evidence="5" id="KW-0808">Transferase</keyword>
<evidence type="ECO:0000256" key="3">
    <source>
        <dbReference type="ARBA" id="ARBA00012406"/>
    </source>
</evidence>
<evidence type="ECO:0000256" key="10">
    <source>
        <dbReference type="ARBA" id="ARBA00022842"/>
    </source>
</evidence>
<evidence type="ECO:0000256" key="7">
    <source>
        <dbReference type="ARBA" id="ARBA00022741"/>
    </source>
</evidence>
<dbReference type="InterPro" id="IPR046873">
    <property type="entry name" value="HisK-N-like"/>
</dbReference>
<keyword evidence="4" id="KW-0723">Serine/threonine-protein kinase</keyword>
<dbReference type="InterPro" id="IPR025136">
    <property type="entry name" value="MAP3K_TRAF-bd"/>
</dbReference>
<dbReference type="AlphaFoldDB" id="A0A673I684"/>
<keyword evidence="7 14" id="KW-0547">Nucleotide-binding</keyword>
<dbReference type="Pfam" id="PF20302">
    <property type="entry name" value="HisK-N-like"/>
    <property type="match status" value="1"/>
</dbReference>
<dbReference type="GO" id="GO:0046872">
    <property type="term" value="F:metal ion binding"/>
    <property type="evidence" value="ECO:0007669"/>
    <property type="project" value="UniProtKB-KW"/>
</dbReference>
<dbReference type="FunFam" id="3.30.200.20:FF:000067">
    <property type="entry name" value="Mitogen-activated protein kinase kinase kinase 5"/>
    <property type="match status" value="1"/>
</dbReference>
<sequence>FSMTNNVILYCNKREDDLQVEQCGSYTFIPYMVSPQGKVFVSDATLMRGIKDFLHSSFKIESLLTPLVDRLVKLLESVHIHSSEYLHEAIRREIRLAREHFTGQALSQELGRIQKRLDSVELLSPDIVMSLLLSYRDIPDYDAIINLVATLNNLPMCMVTAHQNIKFQYIFALNRRNHPGDRAKALKLILPIVESGSTVASDVYCLCGRIYKDMFLSSGFKDTNSRDQACYWYGKAFKTEPSLHSGINNVVLLIAAGHDFDTSIELRKIGVTLSSLLGRKGSLEKMQDYWDVGFYLGAGILANEQKKVIEASEKLYRLKAPMWYVASIMETYILYKQFAKPRDVSHPKRETVDFWMELMVQACKPTVSTARCPVRLILFSFLISTTLPYYTKDSLFHFASATVKGKAKKYIYERNENGDKVVLGKGTYGVVYAGRDHSNQVRIAIKEIPEKDCTYSQPLHEEIALHKRLKHRNIVQYLGSVSEDGFIKIFMEEVPGGSLSSLLRSKWGPLKDNEATIVFYTKQILEGLKYLHDNQIVHRDIKGDNVLINTYSGLLKISDFGTSKRLAGINPCTETFTGTLQYMAPEIIDQGLRGYGKPADIWSLGCTIIEMATGKPPFHELGSPQAAMFKVGMFKIHPTVPECMSEEAKGFIICCFEPNPDKRATASELLKNSILKGSPRKRAKPQSDNTLKEPAGKLAEEPCITSDHISELIGCLRENIRSPDRRQLTNSLLTLRSSLLNSSVPLSSLQAVLFSFQDAVKKVLRKRQIKPHWMFALDNLLRQAVQDAITVLLPELKLQLQSSFENEESSPETEQPMEADSQSTVTTIAKNKDELCINQNSEEGHAKCNSLPSDLISSHSSLAKELSELRLESRRY</sequence>
<evidence type="ECO:0000259" key="16">
    <source>
        <dbReference type="PROSITE" id="PS50011"/>
    </source>
</evidence>
<evidence type="ECO:0000256" key="2">
    <source>
        <dbReference type="ARBA" id="ARBA00006529"/>
    </source>
</evidence>
<keyword evidence="9 14" id="KW-0067">ATP-binding</keyword>
<dbReference type="Pfam" id="PF13281">
    <property type="entry name" value="MAP3K_TRAF_bd"/>
    <property type="match status" value="1"/>
</dbReference>
<dbReference type="Ensembl" id="ENSSRHT00000035251.1">
    <property type="protein sequence ID" value="ENSSRHP00000034262.1"/>
    <property type="gene ID" value="ENSSRHG00000016824.1"/>
</dbReference>
<evidence type="ECO:0000256" key="12">
    <source>
        <dbReference type="ARBA" id="ARBA00047559"/>
    </source>
</evidence>
<dbReference type="Proteomes" id="UP000472270">
    <property type="component" value="Unassembled WGS sequence"/>
</dbReference>
<organism evidence="17 18">
    <name type="scientific">Sinocyclocheilus rhinocerous</name>
    <dbReference type="NCBI Taxonomy" id="307959"/>
    <lineage>
        <taxon>Eukaryota</taxon>
        <taxon>Metazoa</taxon>
        <taxon>Chordata</taxon>
        <taxon>Craniata</taxon>
        <taxon>Vertebrata</taxon>
        <taxon>Euteleostomi</taxon>
        <taxon>Actinopterygii</taxon>
        <taxon>Neopterygii</taxon>
        <taxon>Teleostei</taxon>
        <taxon>Ostariophysi</taxon>
        <taxon>Cypriniformes</taxon>
        <taxon>Cyprinidae</taxon>
        <taxon>Cyprininae</taxon>
        <taxon>Sinocyclocheilus</taxon>
    </lineage>
</organism>
<evidence type="ECO:0000256" key="6">
    <source>
        <dbReference type="ARBA" id="ARBA00022723"/>
    </source>
</evidence>
<dbReference type="InterPro" id="IPR008271">
    <property type="entry name" value="Ser/Thr_kinase_AS"/>
</dbReference>
<feature type="region of interest" description="Disordered" evidence="15">
    <location>
        <begin position="675"/>
        <end position="695"/>
    </location>
</feature>
<reference evidence="17" key="1">
    <citation type="submission" date="2025-08" db="UniProtKB">
        <authorList>
            <consortium name="Ensembl"/>
        </authorList>
    </citation>
    <scope>IDENTIFICATION</scope>
</reference>
<dbReference type="InterPro" id="IPR011009">
    <property type="entry name" value="Kinase-like_dom_sf"/>
</dbReference>
<dbReference type="FunFam" id="1.10.510.10:FF:000054">
    <property type="entry name" value="Mitogen-activated protein kinase kinase kinase 5"/>
    <property type="match status" value="1"/>
</dbReference>
<protein>
    <recommendedName>
        <fullName evidence="3">mitogen-activated protein kinase kinase kinase</fullName>
        <ecNumber evidence="3">2.7.11.25</ecNumber>
    </recommendedName>
</protein>
<dbReference type="PROSITE" id="PS50011">
    <property type="entry name" value="PROTEIN_KINASE_DOM"/>
    <property type="match status" value="1"/>
</dbReference>
<comment type="similarity">
    <text evidence="2">Belongs to the protein kinase superfamily. STE Ser/Thr protein kinase family. MAP kinase kinase kinase subfamily.</text>
</comment>
<dbReference type="SMART" id="SM00220">
    <property type="entry name" value="S_TKc"/>
    <property type="match status" value="1"/>
</dbReference>